<evidence type="ECO:0000256" key="10">
    <source>
        <dbReference type="ARBA" id="ARBA00023004"/>
    </source>
</evidence>
<dbReference type="Pfam" id="PF13832">
    <property type="entry name" value="zf-HC5HC2H_2"/>
    <property type="match status" value="1"/>
</dbReference>
<dbReference type="Proteomes" id="UP000694546">
    <property type="component" value="Chromosome 12"/>
</dbReference>
<name>A0A8C5CFR0_GADMO</name>
<keyword evidence="13" id="KW-0539">Nucleus</keyword>
<dbReference type="InterPro" id="IPR003347">
    <property type="entry name" value="JmjC_dom"/>
</dbReference>
<feature type="region of interest" description="Disordered" evidence="15">
    <location>
        <begin position="387"/>
        <end position="444"/>
    </location>
</feature>
<accession>A0A8C5CFR0</accession>
<dbReference type="InterPro" id="IPR013083">
    <property type="entry name" value="Znf_RING/FYVE/PHD"/>
</dbReference>
<evidence type="ECO:0000256" key="2">
    <source>
        <dbReference type="ARBA" id="ARBA00009711"/>
    </source>
</evidence>
<comment type="similarity">
    <text evidence="2">Belongs to the JHDM3 histone demethylase family.</text>
</comment>
<comment type="subcellular location">
    <subcellularLocation>
        <location evidence="1">Nucleus</location>
    </subcellularLocation>
</comment>
<keyword evidence="11" id="KW-0805">Transcription regulation</keyword>
<dbReference type="PANTHER" id="PTHR10694">
    <property type="entry name" value="LYSINE-SPECIFIC DEMETHYLASE"/>
    <property type="match status" value="1"/>
</dbReference>
<dbReference type="InterPro" id="IPR047481">
    <property type="entry name" value="Tudor_KDM4A_rpt2"/>
</dbReference>
<keyword evidence="20" id="KW-1185">Reference proteome</keyword>
<keyword evidence="4" id="KW-0479">Metal-binding</keyword>
<gene>
    <name evidence="19" type="primary">kdm4aa</name>
</gene>
<evidence type="ECO:0000256" key="8">
    <source>
        <dbReference type="ARBA" id="ARBA00022853"/>
    </source>
</evidence>
<sequence>MLGSSSLSDSCGIMTFSPSKEEFKYFSRYIAYMESQGAHKAGMARVIPPKDWKPRRSYDDIDDLVIPAPIQQVVTGQSGLFTQYNIQKKPMTVREFRKTSNLDKFCNPRYVDFEELERKFWKNLTFNPPLYGADVSGTLYDLDVSEWNIGHLNTILDTVEHESGIKIKGVNTPYLYFGMWKSTFAWHTEDMDLYSINYLHFGEPKSWYVVPPEHGKRLERLAKGFFPGSAQSCEAFLRHKMTLISPSILKKYGIPFEKVTQEAGQFIVTFPFAYHAGFNHGFNCAESTNFATQRWIDYGKQATLCSCSQDMVKISMDVFVRKYQPERYAQWLAGKDNAPIDHSKPTPEAAEFIPGHETLQLLDPNASDLQEATSTIQEDKRLANLTIHHPCSPPADIQGPKDKGVKSKPKAQSKAHAKKSARRRSPGKNYSNNGTLDTDESPENHHEAGALTLALKSETLDEEPQLAGSSSPAPRLFQMALSPADVLHVHSYAKGDYGDDEVQVREKEEGMNYKVAEDMPLEDESHDVGESWTKPLAQLWQNRPPNMKKEREYNRRMGLQPPYCSVCTLFRTYQRVSPPTWDAQGRIHIYVTLQPLIPEACFTTITEEDAESEEQTPTPHLHDDGTSLLISCSQCSVRVHTSQCSRTHSLLDGGFPSHRGGALQKANNNKWVHVLCAVAVLEARFVNITERSPVDLSGIPLQRFKLKCYYCKKRMKKASGCCVQCSHGRCPTAYHPTCAQAAGVLMQPDEWPFVVYVTCCRHKGPTQIERNKAAMLELMVGQKVICKHKNGRYYQCDVVQLSKETFYEVNFDDGSFSDNLFPEDIVSRDCAQLGPPPPGEVVQVRWTDGLVYGAKFVATHVTQMYLVEFEDGSQLTAKRDDVYSLDEELPKRVKSRLSKASDMRFDGIFEDKDIIRESKRQRVINSRYRGDYIEPVIYRAIME</sequence>
<dbReference type="InterPro" id="IPR034732">
    <property type="entry name" value="EPHD"/>
</dbReference>
<protein>
    <recommendedName>
        <fullName evidence="3">[histone H3]-trimethyl-L-lysine(9) demethylase</fullName>
        <ecNumber evidence="3">1.14.11.66</ecNumber>
    </recommendedName>
</protein>
<dbReference type="CDD" id="cd20466">
    <property type="entry name" value="Tudor_JMJD2A_rpt2"/>
    <property type="match status" value="1"/>
</dbReference>
<dbReference type="GO" id="GO:0051864">
    <property type="term" value="F:histone H3K36 demethylase activity"/>
    <property type="evidence" value="ECO:0007669"/>
    <property type="project" value="TreeGrafter"/>
</dbReference>
<dbReference type="SMART" id="SM00333">
    <property type="entry name" value="TUDOR"/>
    <property type="match status" value="2"/>
</dbReference>
<keyword evidence="7" id="KW-0862">Zinc</keyword>
<keyword evidence="8" id="KW-0156">Chromatin regulator</keyword>
<dbReference type="PROSITE" id="PS51183">
    <property type="entry name" value="JMJN"/>
    <property type="match status" value="1"/>
</dbReference>
<dbReference type="InterPro" id="IPR002999">
    <property type="entry name" value="Tudor"/>
</dbReference>
<dbReference type="InterPro" id="IPR040477">
    <property type="entry name" value="KDM4-like_Tudor"/>
</dbReference>
<proteinExistence type="inferred from homology"/>
<evidence type="ECO:0000313" key="20">
    <source>
        <dbReference type="Proteomes" id="UP000694546"/>
    </source>
</evidence>
<feature type="domain" description="PHD-type" evidence="18">
    <location>
        <begin position="641"/>
        <end position="763"/>
    </location>
</feature>
<reference evidence="19" key="2">
    <citation type="submission" date="2025-09" db="UniProtKB">
        <authorList>
            <consortium name="Ensembl"/>
        </authorList>
    </citation>
    <scope>IDENTIFICATION</scope>
</reference>
<dbReference type="Gene3D" id="3.30.40.10">
    <property type="entry name" value="Zinc/RING finger domain, C3HC4 (zinc finger)"/>
    <property type="match status" value="1"/>
</dbReference>
<dbReference type="SUPFAM" id="SSF63748">
    <property type="entry name" value="Tudor/PWWP/MBT"/>
    <property type="match status" value="2"/>
</dbReference>
<keyword evidence="5" id="KW-0677">Repeat</keyword>
<evidence type="ECO:0000256" key="1">
    <source>
        <dbReference type="ARBA" id="ARBA00004123"/>
    </source>
</evidence>
<evidence type="ECO:0000259" key="18">
    <source>
        <dbReference type="PROSITE" id="PS51805"/>
    </source>
</evidence>
<dbReference type="PROSITE" id="PS51184">
    <property type="entry name" value="JMJC"/>
    <property type="match status" value="1"/>
</dbReference>
<keyword evidence="6" id="KW-0863">Zinc-finger</keyword>
<evidence type="ECO:0000256" key="6">
    <source>
        <dbReference type="ARBA" id="ARBA00022771"/>
    </source>
</evidence>
<dbReference type="Gene3D" id="3.10.330.70">
    <property type="match status" value="1"/>
</dbReference>
<dbReference type="GO" id="GO:0008270">
    <property type="term" value="F:zinc ion binding"/>
    <property type="evidence" value="ECO:0007669"/>
    <property type="project" value="UniProtKB-KW"/>
</dbReference>
<dbReference type="CDD" id="cd20463">
    <property type="entry name" value="Tudor_JMJD2A_rpt1"/>
    <property type="match status" value="1"/>
</dbReference>
<reference evidence="19" key="1">
    <citation type="submission" date="2025-08" db="UniProtKB">
        <authorList>
            <consortium name="Ensembl"/>
        </authorList>
    </citation>
    <scope>IDENTIFICATION</scope>
</reference>
<evidence type="ECO:0000256" key="12">
    <source>
        <dbReference type="ARBA" id="ARBA00023163"/>
    </source>
</evidence>
<evidence type="ECO:0000256" key="11">
    <source>
        <dbReference type="ARBA" id="ARBA00023015"/>
    </source>
</evidence>
<keyword evidence="9" id="KW-0560">Oxidoreductase</keyword>
<evidence type="ECO:0000256" key="5">
    <source>
        <dbReference type="ARBA" id="ARBA00022737"/>
    </source>
</evidence>
<dbReference type="Pfam" id="PF18104">
    <property type="entry name" value="Tudor_2"/>
    <property type="match status" value="2"/>
</dbReference>
<evidence type="ECO:0000256" key="4">
    <source>
        <dbReference type="ARBA" id="ARBA00022723"/>
    </source>
</evidence>
<dbReference type="InterPro" id="IPR003349">
    <property type="entry name" value="JmjN"/>
</dbReference>
<organism evidence="19 20">
    <name type="scientific">Gadus morhua</name>
    <name type="common">Atlantic cod</name>
    <dbReference type="NCBI Taxonomy" id="8049"/>
    <lineage>
        <taxon>Eukaryota</taxon>
        <taxon>Metazoa</taxon>
        <taxon>Chordata</taxon>
        <taxon>Craniata</taxon>
        <taxon>Vertebrata</taxon>
        <taxon>Euteleostomi</taxon>
        <taxon>Actinopterygii</taxon>
        <taxon>Neopterygii</taxon>
        <taxon>Teleostei</taxon>
        <taxon>Neoteleostei</taxon>
        <taxon>Acanthomorphata</taxon>
        <taxon>Zeiogadaria</taxon>
        <taxon>Gadariae</taxon>
        <taxon>Gadiformes</taxon>
        <taxon>Gadoidei</taxon>
        <taxon>Gadidae</taxon>
        <taxon>Gadus</taxon>
    </lineage>
</organism>
<feature type="compositionally biased region" description="Basic residues" evidence="15">
    <location>
        <begin position="406"/>
        <end position="426"/>
    </location>
</feature>
<dbReference type="GO" id="GO:0010468">
    <property type="term" value="P:regulation of gene expression"/>
    <property type="evidence" value="ECO:0007669"/>
    <property type="project" value="TreeGrafter"/>
</dbReference>
<evidence type="ECO:0000256" key="9">
    <source>
        <dbReference type="ARBA" id="ARBA00023002"/>
    </source>
</evidence>
<evidence type="ECO:0000256" key="7">
    <source>
        <dbReference type="ARBA" id="ARBA00022833"/>
    </source>
</evidence>
<dbReference type="Pfam" id="PF02373">
    <property type="entry name" value="JmjC"/>
    <property type="match status" value="1"/>
</dbReference>
<feature type="domain" description="JmjC" evidence="17">
    <location>
        <begin position="144"/>
        <end position="307"/>
    </location>
</feature>
<dbReference type="PANTHER" id="PTHR10694:SF51">
    <property type="entry name" value="[HISTONE H3]-TRIMETHYL-L-LYSINE(9) DEMETHYLASE"/>
    <property type="match status" value="1"/>
</dbReference>
<evidence type="ECO:0000259" key="16">
    <source>
        <dbReference type="PROSITE" id="PS51183"/>
    </source>
</evidence>
<dbReference type="PROSITE" id="PS51805">
    <property type="entry name" value="EPHD"/>
    <property type="match status" value="1"/>
</dbReference>
<dbReference type="GeneTree" id="ENSGT00940000154930"/>
<dbReference type="GO" id="GO:0005634">
    <property type="term" value="C:nucleus"/>
    <property type="evidence" value="ECO:0007669"/>
    <property type="project" value="UniProtKB-SubCell"/>
</dbReference>
<evidence type="ECO:0000313" key="19">
    <source>
        <dbReference type="Ensembl" id="ENSGMOP00000057744.1"/>
    </source>
</evidence>
<feature type="domain" description="JmjN" evidence="16">
    <location>
        <begin position="13"/>
        <end position="55"/>
    </location>
</feature>
<evidence type="ECO:0000256" key="14">
    <source>
        <dbReference type="ARBA" id="ARBA00049349"/>
    </source>
</evidence>
<evidence type="ECO:0000256" key="15">
    <source>
        <dbReference type="SAM" id="MobiDB-lite"/>
    </source>
</evidence>
<dbReference type="Gene3D" id="2.60.120.650">
    <property type="entry name" value="Cupin"/>
    <property type="match status" value="1"/>
</dbReference>
<dbReference type="Ensembl" id="ENSGMOT00000050366.1">
    <property type="protein sequence ID" value="ENSGMOP00000057744.1"/>
    <property type="gene ID" value="ENSGMOG00000008959.2"/>
</dbReference>
<dbReference type="EC" id="1.14.11.66" evidence="3"/>
<evidence type="ECO:0000259" key="17">
    <source>
        <dbReference type="PROSITE" id="PS51184"/>
    </source>
</evidence>
<evidence type="ECO:0000256" key="3">
    <source>
        <dbReference type="ARBA" id="ARBA00012900"/>
    </source>
</evidence>
<keyword evidence="12" id="KW-0804">Transcription</keyword>
<dbReference type="SMART" id="SM00558">
    <property type="entry name" value="JmjC"/>
    <property type="match status" value="1"/>
</dbReference>
<dbReference type="GO" id="GO:0140684">
    <property type="term" value="F:histone H3K9me2/H3K9me3 demethylase activity"/>
    <property type="evidence" value="ECO:0007669"/>
    <property type="project" value="UniProtKB-EC"/>
</dbReference>
<dbReference type="AlphaFoldDB" id="A0A8C5CFR0"/>
<dbReference type="Pfam" id="PF02375">
    <property type="entry name" value="JmjN"/>
    <property type="match status" value="1"/>
</dbReference>
<dbReference type="GO" id="GO:0000785">
    <property type="term" value="C:chromatin"/>
    <property type="evidence" value="ECO:0007669"/>
    <property type="project" value="TreeGrafter"/>
</dbReference>
<comment type="catalytic activity">
    <reaction evidence="14">
        <text>N(6),N(6),N(6)-trimethyl-L-lysyl(9)-[histone H3] + 2 2-oxoglutarate + 2 O2 = N(6)-methyl-L-lysyl(9)-[histone H3] + 2 formaldehyde + 2 succinate + 2 CO2</text>
        <dbReference type="Rhea" id="RHEA:60200"/>
        <dbReference type="Rhea" id="RHEA-COMP:15538"/>
        <dbReference type="Rhea" id="RHEA-COMP:15542"/>
        <dbReference type="ChEBI" id="CHEBI:15379"/>
        <dbReference type="ChEBI" id="CHEBI:16526"/>
        <dbReference type="ChEBI" id="CHEBI:16810"/>
        <dbReference type="ChEBI" id="CHEBI:16842"/>
        <dbReference type="ChEBI" id="CHEBI:30031"/>
        <dbReference type="ChEBI" id="CHEBI:61929"/>
        <dbReference type="ChEBI" id="CHEBI:61961"/>
        <dbReference type="EC" id="1.14.11.66"/>
    </reaction>
</comment>
<dbReference type="SMART" id="SM00545">
    <property type="entry name" value="JmjN"/>
    <property type="match status" value="1"/>
</dbReference>
<dbReference type="InterPro" id="IPR047479">
    <property type="entry name" value="Tudor_KDM4A_rpt1"/>
</dbReference>
<evidence type="ECO:0000256" key="13">
    <source>
        <dbReference type="ARBA" id="ARBA00023242"/>
    </source>
</evidence>
<dbReference type="Gene3D" id="2.30.30.140">
    <property type="match status" value="1"/>
</dbReference>
<keyword evidence="10" id="KW-0408">Iron</keyword>
<dbReference type="SUPFAM" id="SSF51197">
    <property type="entry name" value="Clavaminate synthase-like"/>
    <property type="match status" value="1"/>
</dbReference>